<dbReference type="Pfam" id="PF03639">
    <property type="entry name" value="Glyco_hydro_81"/>
    <property type="match status" value="1"/>
</dbReference>
<dbReference type="InterPro" id="IPR040720">
    <property type="entry name" value="GH81_C"/>
</dbReference>
<dbReference type="InterPro" id="IPR040451">
    <property type="entry name" value="GH81_N"/>
</dbReference>
<evidence type="ECO:0000259" key="9">
    <source>
        <dbReference type="Pfam" id="PF03639"/>
    </source>
</evidence>
<evidence type="ECO:0000256" key="8">
    <source>
        <dbReference type="ARBA" id="ARBA00023326"/>
    </source>
</evidence>
<keyword evidence="7" id="KW-0961">Cell wall biogenesis/degradation</keyword>
<keyword evidence="6 11" id="KW-0326">Glycosidase</keyword>
<dbReference type="eggNOG" id="KOG2254">
    <property type="taxonomic scope" value="Eukaryota"/>
</dbReference>
<evidence type="ECO:0000256" key="5">
    <source>
        <dbReference type="ARBA" id="ARBA00023277"/>
    </source>
</evidence>
<keyword evidence="4 11" id="KW-0378">Hydrolase</keyword>
<dbReference type="PROSITE" id="PS52008">
    <property type="entry name" value="GH81"/>
    <property type="match status" value="1"/>
</dbReference>
<evidence type="ECO:0000313" key="11">
    <source>
        <dbReference type="EMBL" id="EEF28433.1"/>
    </source>
</evidence>
<evidence type="ECO:0000313" key="12">
    <source>
        <dbReference type="Proteomes" id="UP000008311"/>
    </source>
</evidence>
<dbReference type="PANTHER" id="PTHR31983">
    <property type="entry name" value="ENDO-1,3(4)-BETA-GLUCANASE 1"/>
    <property type="match status" value="1"/>
</dbReference>
<evidence type="ECO:0000256" key="2">
    <source>
        <dbReference type="ARBA" id="ARBA00010730"/>
    </source>
</evidence>
<feature type="domain" description="Glycosyl hydrolase family 81 N-terminal" evidence="9">
    <location>
        <begin position="3"/>
        <end position="111"/>
    </location>
</feature>
<keyword evidence="12" id="KW-1185">Reference proteome</keyword>
<organism evidence="11 12">
    <name type="scientific">Ricinus communis</name>
    <name type="common">Castor bean</name>
    <dbReference type="NCBI Taxonomy" id="3988"/>
    <lineage>
        <taxon>Eukaryota</taxon>
        <taxon>Viridiplantae</taxon>
        <taxon>Streptophyta</taxon>
        <taxon>Embryophyta</taxon>
        <taxon>Tracheophyta</taxon>
        <taxon>Spermatophyta</taxon>
        <taxon>Magnoliopsida</taxon>
        <taxon>eudicotyledons</taxon>
        <taxon>Gunneridae</taxon>
        <taxon>Pentapetalae</taxon>
        <taxon>rosids</taxon>
        <taxon>fabids</taxon>
        <taxon>Malpighiales</taxon>
        <taxon>Euphorbiaceae</taxon>
        <taxon>Acalyphoideae</taxon>
        <taxon>Acalypheae</taxon>
        <taxon>Ricinus</taxon>
    </lineage>
</organism>
<accession>B9T6S8</accession>
<protein>
    <recommendedName>
        <fullName evidence="3">glucan endo-1,3-beta-D-glucosidase</fullName>
        <ecNumber evidence="3">3.2.1.39</ecNumber>
    </recommendedName>
</protein>
<dbReference type="GO" id="GO:0052861">
    <property type="term" value="F:endo-1,3(4)-beta-glucanase activity"/>
    <property type="evidence" value="ECO:0007669"/>
    <property type="project" value="InterPro"/>
</dbReference>
<dbReference type="Proteomes" id="UP000008311">
    <property type="component" value="Unassembled WGS sequence"/>
</dbReference>
<keyword evidence="8" id="KW-0624">Polysaccharide degradation</keyword>
<dbReference type="InParanoid" id="B9T6S8"/>
<evidence type="ECO:0000256" key="7">
    <source>
        <dbReference type="ARBA" id="ARBA00023316"/>
    </source>
</evidence>
<feature type="domain" description="Glycosyl hydrolase family 81 C-terminal" evidence="10">
    <location>
        <begin position="117"/>
        <end position="468"/>
    </location>
</feature>
<evidence type="ECO:0000259" key="10">
    <source>
        <dbReference type="Pfam" id="PF17652"/>
    </source>
</evidence>
<dbReference type="AlphaFoldDB" id="B9T6S8"/>
<dbReference type="InterPro" id="IPR005200">
    <property type="entry name" value="Endo-beta-glucanase"/>
</dbReference>
<dbReference type="EMBL" id="EQ974641">
    <property type="protein sequence ID" value="EEF28433.1"/>
    <property type="molecule type" value="Genomic_DNA"/>
</dbReference>
<evidence type="ECO:0000256" key="1">
    <source>
        <dbReference type="ARBA" id="ARBA00000382"/>
    </source>
</evidence>
<dbReference type="EC" id="3.2.1.39" evidence="3"/>
<keyword evidence="5" id="KW-0119">Carbohydrate metabolism</keyword>
<reference evidence="12" key="1">
    <citation type="journal article" date="2010" name="Nat. Biotechnol.">
        <title>Draft genome sequence of the oilseed species Ricinus communis.</title>
        <authorList>
            <person name="Chan A.P."/>
            <person name="Crabtree J."/>
            <person name="Zhao Q."/>
            <person name="Lorenzi H."/>
            <person name="Orvis J."/>
            <person name="Puiu D."/>
            <person name="Melake-Berhan A."/>
            <person name="Jones K.M."/>
            <person name="Redman J."/>
            <person name="Chen G."/>
            <person name="Cahoon E.B."/>
            <person name="Gedil M."/>
            <person name="Stanke M."/>
            <person name="Haas B.J."/>
            <person name="Wortman J.R."/>
            <person name="Fraser-Liggett C.M."/>
            <person name="Ravel J."/>
            <person name="Rabinowicz P.D."/>
        </authorList>
    </citation>
    <scope>NUCLEOTIDE SEQUENCE [LARGE SCALE GENOMIC DNA]</scope>
    <source>
        <strain evidence="12">cv. Hale</strain>
    </source>
</reference>
<proteinExistence type="inferred from homology"/>
<dbReference type="Pfam" id="PF17652">
    <property type="entry name" value="Glyco_hydro81C"/>
    <property type="match status" value="1"/>
</dbReference>
<dbReference type="GO" id="GO:0042973">
    <property type="term" value="F:glucan endo-1,3-beta-D-glucosidase activity"/>
    <property type="evidence" value="ECO:0007669"/>
    <property type="project" value="UniProtKB-EC"/>
</dbReference>
<dbReference type="GO" id="GO:0071555">
    <property type="term" value="P:cell wall organization"/>
    <property type="evidence" value="ECO:0007669"/>
    <property type="project" value="UniProtKB-KW"/>
</dbReference>
<gene>
    <name evidence="11" type="ORF">RCOM_0016710</name>
</gene>
<comment type="catalytic activity">
    <reaction evidence="1">
        <text>Hydrolysis of (1-&gt;3)-beta-D-glucosidic linkages in (1-&gt;3)-beta-D-glucans.</text>
        <dbReference type="EC" id="3.2.1.39"/>
    </reaction>
</comment>
<dbReference type="GO" id="GO:0000272">
    <property type="term" value="P:polysaccharide catabolic process"/>
    <property type="evidence" value="ECO:0007669"/>
    <property type="project" value="UniProtKB-KW"/>
</dbReference>
<evidence type="ECO:0000256" key="3">
    <source>
        <dbReference type="ARBA" id="ARBA00012780"/>
    </source>
</evidence>
<evidence type="ECO:0000256" key="4">
    <source>
        <dbReference type="ARBA" id="ARBA00022801"/>
    </source>
</evidence>
<name>B9T6S8_RICCO</name>
<dbReference type="FunCoup" id="B9T6S8">
    <property type="interactions" value="278"/>
</dbReference>
<evidence type="ECO:0000256" key="6">
    <source>
        <dbReference type="ARBA" id="ARBA00023295"/>
    </source>
</evidence>
<comment type="similarity">
    <text evidence="2">Belongs to the glycosyl hydrolase 81 family.</text>
</comment>
<dbReference type="PANTHER" id="PTHR31983:SF0">
    <property type="entry name" value="GLUCAN ENDO-1,3-BETA-D-GLUCOSIDASE 2"/>
    <property type="match status" value="1"/>
</dbReference>
<sequence>MITSDGFSGVIRIAILPDTNSKCEAILDRFSSCYATSGDAAFTKPFCIEYKWEKKGSGDLLILAHPLHIKLLSGENVIVLNDLKYKSIDGDLVGVVGDSWVLNSDPIAITWHSIKGIKEDSCAEIVAALQKDVQGLNSSSDVTPTSCYLYGKMIARAARLALIAEEVGFVDVIPAISKFLKEKIEPWLEGTFSGNGFLHDVKWGGIITKRGLNDSGEDFGFGIYNGHYHQIGFFLYAIAVLVKLDLSWGRKYKLQAYSLMAHLMNLGRQSNLNYPRLRCFDLYKLHSWAGGLTEFADGRCQDSTSEAVNAYYSAALMGLAYGDTQLVATGSMLAAMEIYAAQTWCHVRENDNLYEEEFTKENRIVGITWANKRDSGLWFAPSNWRECRLGIQLLPLSPITEVLFSDVNFAKELVKWTLPALGREGVGEEWKGFVHAIEGIYDKESALEKIRNLNVHHDCNSLTNLLWWIHGRGYEEEELCKGGGKLCWFSHYCH</sequence>